<organism evidence="3">
    <name type="scientific">uncultured Rubrobacteraceae bacterium</name>
    <dbReference type="NCBI Taxonomy" id="349277"/>
    <lineage>
        <taxon>Bacteria</taxon>
        <taxon>Bacillati</taxon>
        <taxon>Actinomycetota</taxon>
        <taxon>Rubrobacteria</taxon>
        <taxon>Rubrobacterales</taxon>
        <taxon>Rubrobacteraceae</taxon>
        <taxon>environmental samples</taxon>
    </lineage>
</organism>
<protein>
    <submittedName>
        <fullName evidence="3">2,3-dihydroxy-2,3-dihydro-phenylpropionate dehydrogenase</fullName>
        <ecNumber evidence="3">1.3.1.-</ecNumber>
    </submittedName>
</protein>
<dbReference type="Pfam" id="PF00106">
    <property type="entry name" value="adh_short"/>
    <property type="match status" value="1"/>
</dbReference>
<sequence length="270" mass="28253">MNARDGLNDKVALVTGGGSGIGWAVVEALVGEGARVGVLELSPEKVETLEALGDSVKAVRGDATSLEDNEQAFSETVDAFGRLDILVCCVGLWDNQTKLKRLPKEKIGEAFDEIFGVNVKSYVLATKVCADALIESEGCIVYTLSNSAFYPDGGGPLYMASKFAVRGLLVEMAYELAPKVRVNGVAPGGTATGIVGLKSLDQEEPMLASPKMQEALKSINPLQAEFDAEDHVGAYLYLANAELSKGVTGVVINSDGGLGVRGLSKVAGLL</sequence>
<dbReference type="EMBL" id="CADCVB010000063">
    <property type="protein sequence ID" value="CAA9418311.1"/>
    <property type="molecule type" value="Genomic_DNA"/>
</dbReference>
<proteinExistence type="inferred from homology"/>
<comment type="similarity">
    <text evidence="1">Belongs to the short-chain dehydrogenases/reductases (SDR) family.</text>
</comment>
<dbReference type="PANTHER" id="PTHR43639">
    <property type="entry name" value="OXIDOREDUCTASE, SHORT-CHAIN DEHYDROGENASE/REDUCTASE FAMILY (AFU_ORTHOLOGUE AFUA_5G02870)"/>
    <property type="match status" value="1"/>
</dbReference>
<evidence type="ECO:0000256" key="2">
    <source>
        <dbReference type="ARBA" id="ARBA00023002"/>
    </source>
</evidence>
<gene>
    <name evidence="3" type="ORF">AVDCRST_MAG78-848</name>
</gene>
<dbReference type="SUPFAM" id="SSF51735">
    <property type="entry name" value="NAD(P)-binding Rossmann-fold domains"/>
    <property type="match status" value="1"/>
</dbReference>
<dbReference type="AlphaFoldDB" id="A0A6J4PLY8"/>
<evidence type="ECO:0000313" key="3">
    <source>
        <dbReference type="EMBL" id="CAA9418311.1"/>
    </source>
</evidence>
<dbReference type="Gene3D" id="3.40.50.720">
    <property type="entry name" value="NAD(P)-binding Rossmann-like Domain"/>
    <property type="match status" value="1"/>
</dbReference>
<reference evidence="3" key="1">
    <citation type="submission" date="2020-02" db="EMBL/GenBank/DDBJ databases">
        <authorList>
            <person name="Meier V. D."/>
        </authorList>
    </citation>
    <scope>NUCLEOTIDE SEQUENCE</scope>
    <source>
        <strain evidence="3">AVDCRST_MAG78</strain>
    </source>
</reference>
<dbReference type="PANTHER" id="PTHR43639:SF1">
    <property type="entry name" value="SHORT-CHAIN DEHYDROGENASE_REDUCTASE FAMILY PROTEIN"/>
    <property type="match status" value="1"/>
</dbReference>
<keyword evidence="2 3" id="KW-0560">Oxidoreductase</keyword>
<name>A0A6J4PLY8_9ACTN</name>
<dbReference type="EC" id="1.3.1.-" evidence="3"/>
<dbReference type="GO" id="GO:0016491">
    <property type="term" value="F:oxidoreductase activity"/>
    <property type="evidence" value="ECO:0007669"/>
    <property type="project" value="UniProtKB-KW"/>
</dbReference>
<accession>A0A6J4PLY8</accession>
<evidence type="ECO:0000256" key="1">
    <source>
        <dbReference type="ARBA" id="ARBA00006484"/>
    </source>
</evidence>
<dbReference type="InterPro" id="IPR002347">
    <property type="entry name" value="SDR_fam"/>
</dbReference>
<dbReference type="NCBIfam" id="NF004849">
    <property type="entry name" value="PRK06200.1"/>
    <property type="match status" value="1"/>
</dbReference>
<dbReference type="InterPro" id="IPR036291">
    <property type="entry name" value="NAD(P)-bd_dom_sf"/>
</dbReference>
<dbReference type="PRINTS" id="PR00081">
    <property type="entry name" value="GDHRDH"/>
</dbReference>